<evidence type="ECO:0000256" key="2">
    <source>
        <dbReference type="ARBA" id="ARBA00023315"/>
    </source>
</evidence>
<sequence>MTFDIALSDDIVTCQALRRIVFIEEQRVSEVDEVDGRDGEALHLLARADTRPIGTARLLIYGDTTKIGRVCVLRDHRGKGFGAALIRAAVEIARDQHNVRRVQLGAQIQALAFYEKLGFAAFGPIYDDAGIDHRDMEHVL</sequence>
<dbReference type="CDD" id="cd04301">
    <property type="entry name" value="NAT_SF"/>
    <property type="match status" value="1"/>
</dbReference>
<dbReference type="InterPro" id="IPR016181">
    <property type="entry name" value="Acyl_CoA_acyltransferase"/>
</dbReference>
<evidence type="ECO:0000259" key="3">
    <source>
        <dbReference type="PROSITE" id="PS51186"/>
    </source>
</evidence>
<dbReference type="EMBL" id="CP143423">
    <property type="protein sequence ID" value="WVX46986.1"/>
    <property type="molecule type" value="Genomic_DNA"/>
</dbReference>
<organism evidence="4 5">
    <name type="scientific">Roseobacter fucihabitans</name>
    <dbReference type="NCBI Taxonomy" id="1537242"/>
    <lineage>
        <taxon>Bacteria</taxon>
        <taxon>Pseudomonadati</taxon>
        <taxon>Pseudomonadota</taxon>
        <taxon>Alphaproteobacteria</taxon>
        <taxon>Rhodobacterales</taxon>
        <taxon>Roseobacteraceae</taxon>
        <taxon>Roseobacter</taxon>
    </lineage>
</organism>
<keyword evidence="5" id="KW-1185">Reference proteome</keyword>
<dbReference type="GO" id="GO:0016746">
    <property type="term" value="F:acyltransferase activity"/>
    <property type="evidence" value="ECO:0007669"/>
    <property type="project" value="UniProtKB-KW"/>
</dbReference>
<keyword evidence="1 4" id="KW-0808">Transferase</keyword>
<name>A0ABZ2BLW6_9RHOB</name>
<dbReference type="Pfam" id="PF13673">
    <property type="entry name" value="Acetyltransf_10"/>
    <property type="match status" value="1"/>
</dbReference>
<accession>A0ABZ2BLW6</accession>
<dbReference type="PROSITE" id="PS51186">
    <property type="entry name" value="GNAT"/>
    <property type="match status" value="1"/>
</dbReference>
<dbReference type="InterPro" id="IPR050832">
    <property type="entry name" value="Bact_Acetyltransf"/>
</dbReference>
<evidence type="ECO:0000313" key="4">
    <source>
        <dbReference type="EMBL" id="WVX46986.1"/>
    </source>
</evidence>
<evidence type="ECO:0000256" key="1">
    <source>
        <dbReference type="ARBA" id="ARBA00022679"/>
    </source>
</evidence>
<reference evidence="5" key="2">
    <citation type="submission" date="2024-01" db="EMBL/GenBank/DDBJ databases">
        <title>Roseobacter fucihabitans sp. nov., isolated from the brown alga Fucus spiralis.</title>
        <authorList>
            <person name="Hahnke S."/>
            <person name="Berger M."/>
            <person name="Schlingloff A."/>
            <person name="Athale I."/>
            <person name="Neumann-Schaal M."/>
            <person name="Adenaya A."/>
            <person name="Poehlein A."/>
            <person name="Daniel R."/>
            <person name="Pertersen J."/>
            <person name="Brinkhoff T."/>
        </authorList>
    </citation>
    <scope>NUCLEOTIDE SEQUENCE [LARGE SCALE GENOMIC DNA]</scope>
    <source>
        <strain evidence="5">B14</strain>
    </source>
</reference>
<proteinExistence type="predicted"/>
<dbReference type="EC" id="2.3.1.-" evidence="4"/>
<feature type="domain" description="N-acetyltransferase" evidence="3">
    <location>
        <begin position="1"/>
        <end position="140"/>
    </location>
</feature>
<dbReference type="Gene3D" id="3.40.630.30">
    <property type="match status" value="1"/>
</dbReference>
<dbReference type="RefSeq" id="WP_187430709.1">
    <property type="nucleotide sequence ID" value="NZ_CP143423.1"/>
</dbReference>
<dbReference type="PANTHER" id="PTHR43877">
    <property type="entry name" value="AMINOALKYLPHOSPHONATE N-ACETYLTRANSFERASE-RELATED-RELATED"/>
    <property type="match status" value="1"/>
</dbReference>
<dbReference type="Proteomes" id="UP001318682">
    <property type="component" value="Chromosome"/>
</dbReference>
<dbReference type="SUPFAM" id="SSF55729">
    <property type="entry name" value="Acyl-CoA N-acyltransferases (Nat)"/>
    <property type="match status" value="1"/>
</dbReference>
<dbReference type="InterPro" id="IPR000182">
    <property type="entry name" value="GNAT_dom"/>
</dbReference>
<reference evidence="4 5" key="1">
    <citation type="submission" date="2015-07" db="EMBL/GenBank/DDBJ databases">
        <authorList>
            <person name="Voget S."/>
            <person name="Dogs M."/>
            <person name="Brinkhoff T.H."/>
            <person name="Daniel R."/>
        </authorList>
    </citation>
    <scope>NUCLEOTIDE SEQUENCE [LARGE SCALE GENOMIC DNA]</scope>
    <source>
        <strain evidence="4 5">B14</strain>
    </source>
</reference>
<protein>
    <submittedName>
        <fullName evidence="4">Acetyltransferase</fullName>
        <ecNumber evidence="4">2.3.1.-</ecNumber>
    </submittedName>
</protein>
<evidence type="ECO:0000313" key="5">
    <source>
        <dbReference type="Proteomes" id="UP001318682"/>
    </source>
</evidence>
<dbReference type="PANTHER" id="PTHR43877:SF1">
    <property type="entry name" value="ACETYLTRANSFERASE"/>
    <property type="match status" value="1"/>
</dbReference>
<gene>
    <name evidence="4" type="ORF">ROLI_000440</name>
</gene>
<keyword evidence="2 4" id="KW-0012">Acyltransferase</keyword>